<organism evidence="1 2">
    <name type="scientific">Phytophthora cactorum</name>
    <dbReference type="NCBI Taxonomy" id="29920"/>
    <lineage>
        <taxon>Eukaryota</taxon>
        <taxon>Sar</taxon>
        <taxon>Stramenopiles</taxon>
        <taxon>Oomycota</taxon>
        <taxon>Peronosporomycetes</taxon>
        <taxon>Peronosporales</taxon>
        <taxon>Peronosporaceae</taxon>
        <taxon>Phytophthora</taxon>
    </lineage>
</organism>
<reference evidence="1 2" key="1">
    <citation type="submission" date="2018-01" db="EMBL/GenBank/DDBJ databases">
        <title>Draft genome of the strawberry crown rot pathogen Phytophthora cactorum.</title>
        <authorList>
            <person name="Armitage A.D."/>
            <person name="Lysoe E."/>
            <person name="Nellist C.F."/>
            <person name="Harrison R.J."/>
            <person name="Brurberg M.B."/>
        </authorList>
    </citation>
    <scope>NUCLEOTIDE SEQUENCE [LARGE SCALE GENOMIC DNA]</scope>
    <source>
        <strain evidence="1 2">10300</strain>
    </source>
</reference>
<gene>
    <name evidence="1" type="ORF">PC110_g17667</name>
</gene>
<keyword evidence="2" id="KW-1185">Reference proteome</keyword>
<evidence type="ECO:0000313" key="1">
    <source>
        <dbReference type="EMBL" id="RAW25924.1"/>
    </source>
</evidence>
<dbReference type="EMBL" id="MJFZ01000698">
    <property type="protein sequence ID" value="RAW25924.1"/>
    <property type="molecule type" value="Genomic_DNA"/>
</dbReference>
<dbReference type="Proteomes" id="UP000251314">
    <property type="component" value="Unassembled WGS sequence"/>
</dbReference>
<proteinExistence type="predicted"/>
<accession>A0A329RMJ8</accession>
<evidence type="ECO:0000313" key="2">
    <source>
        <dbReference type="Proteomes" id="UP000251314"/>
    </source>
</evidence>
<sequence>MTLDLLPGEARGFWKYYAPGTWFRQAKVTGKINNDKAFMLDSGAEVSIIDTPLLVRTNPGQDHAGWIVGILLRHLSRRSGGSGSQGAILVMDFMVPTGIRLDLAEVKLCLPDEIRIQLNGRRPLYNNNGSSVLLGEGGRIDPGESTELSVKLRARATGEKLWVTRGEKWVPTLIHGPGATRY</sequence>
<protein>
    <submittedName>
        <fullName evidence="1">Uncharacterized protein</fullName>
    </submittedName>
</protein>
<dbReference type="VEuPathDB" id="FungiDB:PC110_g17667"/>
<dbReference type="AlphaFoldDB" id="A0A329RMJ8"/>
<dbReference type="OrthoDB" id="112830at2759"/>
<comment type="caution">
    <text evidence="1">The sequence shown here is derived from an EMBL/GenBank/DDBJ whole genome shotgun (WGS) entry which is preliminary data.</text>
</comment>
<name>A0A329RMJ8_9STRA</name>